<dbReference type="CDD" id="cd02440">
    <property type="entry name" value="AdoMet_MTases"/>
    <property type="match status" value="1"/>
</dbReference>
<dbReference type="GO" id="GO:0006355">
    <property type="term" value="P:regulation of DNA-templated transcription"/>
    <property type="evidence" value="ECO:0007669"/>
    <property type="project" value="InterPro"/>
</dbReference>
<dbReference type="InterPro" id="IPR029063">
    <property type="entry name" value="SAM-dependent_MTases_sf"/>
</dbReference>
<feature type="binding site" evidence="13">
    <location>
        <position position="305"/>
    </location>
    <ligand>
        <name>S-adenosyl-L-methionine</name>
        <dbReference type="ChEBI" id="CHEBI:59789"/>
    </ligand>
</feature>
<evidence type="ECO:0000256" key="6">
    <source>
        <dbReference type="ARBA" id="ARBA00022603"/>
    </source>
</evidence>
<reference evidence="16" key="2">
    <citation type="submission" date="2021-04" db="EMBL/GenBank/DDBJ databases">
        <authorList>
            <person name="Gilroy R."/>
        </authorList>
    </citation>
    <scope>NUCLEOTIDE SEQUENCE</scope>
    <source>
        <strain evidence="16">ChiHjej8B7-25341</strain>
    </source>
</reference>
<dbReference type="GO" id="GO:0008649">
    <property type="term" value="F:rRNA methyltransferase activity"/>
    <property type="evidence" value="ECO:0007669"/>
    <property type="project" value="InterPro"/>
</dbReference>
<dbReference type="SUPFAM" id="SSF48013">
    <property type="entry name" value="NusB-like"/>
    <property type="match status" value="1"/>
</dbReference>
<evidence type="ECO:0000256" key="10">
    <source>
        <dbReference type="ARBA" id="ARBA00030399"/>
    </source>
</evidence>
<evidence type="ECO:0000256" key="3">
    <source>
        <dbReference type="ARBA" id="ARBA00012140"/>
    </source>
</evidence>
<dbReference type="Pfam" id="PF01029">
    <property type="entry name" value="NusB"/>
    <property type="match status" value="1"/>
</dbReference>
<dbReference type="PROSITE" id="PS51686">
    <property type="entry name" value="SAM_MT_RSMB_NOP"/>
    <property type="match status" value="1"/>
</dbReference>
<comment type="function">
    <text evidence="1">Specifically methylates the cytosine at position 967 (m5C967) of 16S rRNA.</text>
</comment>
<evidence type="ECO:0000256" key="12">
    <source>
        <dbReference type="ARBA" id="ARBA00047283"/>
    </source>
</evidence>
<protein>
    <recommendedName>
        <fullName evidence="3">16S rRNA (cytosine(967)-C(5))-methyltransferase</fullName>
        <ecNumber evidence="3">2.1.1.176</ecNumber>
    </recommendedName>
    <alternativeName>
        <fullName evidence="10">16S rRNA m5C967 methyltransferase</fullName>
    </alternativeName>
    <alternativeName>
        <fullName evidence="11">rRNA (cytosine-C(5)-)-methyltransferase RsmB</fullName>
    </alternativeName>
</protein>
<dbReference type="EC" id="2.1.1.176" evidence="3"/>
<keyword evidence="4" id="KW-0963">Cytoplasm</keyword>
<evidence type="ECO:0000256" key="13">
    <source>
        <dbReference type="PROSITE-ProRule" id="PRU01023"/>
    </source>
</evidence>
<dbReference type="InterPro" id="IPR004573">
    <property type="entry name" value="rRNA_ssu_MeTfrase_B"/>
</dbReference>
<proteinExistence type="inferred from homology"/>
<evidence type="ECO:0000256" key="5">
    <source>
        <dbReference type="ARBA" id="ARBA00022552"/>
    </source>
</evidence>
<dbReference type="Pfam" id="PF22458">
    <property type="entry name" value="RsmF-B_ferredox"/>
    <property type="match status" value="1"/>
</dbReference>
<organism evidence="16 17">
    <name type="scientific">Candidatus Eisenbergiella stercorigallinarum</name>
    <dbReference type="NCBI Taxonomy" id="2838557"/>
    <lineage>
        <taxon>Bacteria</taxon>
        <taxon>Bacillati</taxon>
        <taxon>Bacillota</taxon>
        <taxon>Clostridia</taxon>
        <taxon>Lachnospirales</taxon>
        <taxon>Lachnospiraceae</taxon>
        <taxon>Eisenbergiella</taxon>
    </lineage>
</organism>
<feature type="binding site" evidence="13">
    <location>
        <position position="350"/>
    </location>
    <ligand>
        <name>S-adenosyl-L-methionine</name>
        <dbReference type="ChEBI" id="CHEBI:59789"/>
    </ligand>
</feature>
<dbReference type="Pfam" id="PF01189">
    <property type="entry name" value="Methyltr_RsmB-F"/>
    <property type="match status" value="1"/>
</dbReference>
<keyword evidence="5" id="KW-0698">rRNA processing</keyword>
<dbReference type="PRINTS" id="PR02008">
    <property type="entry name" value="RCMTFAMILY"/>
</dbReference>
<comment type="catalytic activity">
    <reaction evidence="12">
        <text>cytidine(967) in 16S rRNA + S-adenosyl-L-methionine = 5-methylcytidine(967) in 16S rRNA + S-adenosyl-L-homocysteine + H(+)</text>
        <dbReference type="Rhea" id="RHEA:42748"/>
        <dbReference type="Rhea" id="RHEA-COMP:10219"/>
        <dbReference type="Rhea" id="RHEA-COMP:10220"/>
        <dbReference type="ChEBI" id="CHEBI:15378"/>
        <dbReference type="ChEBI" id="CHEBI:57856"/>
        <dbReference type="ChEBI" id="CHEBI:59789"/>
        <dbReference type="ChEBI" id="CHEBI:74483"/>
        <dbReference type="ChEBI" id="CHEBI:82748"/>
        <dbReference type="EC" id="2.1.1.176"/>
    </reaction>
</comment>
<dbReference type="AlphaFoldDB" id="A0A9D2QZJ9"/>
<evidence type="ECO:0000256" key="2">
    <source>
        <dbReference type="ARBA" id="ARBA00004496"/>
    </source>
</evidence>
<keyword evidence="8 13" id="KW-0949">S-adenosyl-L-methionine</keyword>
<feature type="binding site" evidence="13">
    <location>
        <position position="332"/>
    </location>
    <ligand>
        <name>S-adenosyl-L-methionine</name>
        <dbReference type="ChEBI" id="CHEBI:59789"/>
    </ligand>
</feature>
<evidence type="ECO:0000256" key="11">
    <source>
        <dbReference type="ARBA" id="ARBA00031088"/>
    </source>
</evidence>
<dbReference type="NCBIfam" id="TIGR00563">
    <property type="entry name" value="rsmB"/>
    <property type="match status" value="1"/>
</dbReference>
<evidence type="ECO:0000259" key="15">
    <source>
        <dbReference type="PROSITE" id="PS51686"/>
    </source>
</evidence>
<dbReference type="SUPFAM" id="SSF53335">
    <property type="entry name" value="S-adenosyl-L-methionine-dependent methyltransferases"/>
    <property type="match status" value="1"/>
</dbReference>
<keyword evidence="6 13" id="KW-0489">Methyltransferase</keyword>
<comment type="subcellular location">
    <subcellularLocation>
        <location evidence="2">Cytoplasm</location>
    </subcellularLocation>
</comment>
<evidence type="ECO:0000256" key="1">
    <source>
        <dbReference type="ARBA" id="ARBA00002724"/>
    </source>
</evidence>
<evidence type="ECO:0000256" key="8">
    <source>
        <dbReference type="ARBA" id="ARBA00022691"/>
    </source>
</evidence>
<feature type="binding site" evidence="13">
    <location>
        <begin position="281"/>
        <end position="287"/>
    </location>
    <ligand>
        <name>S-adenosyl-L-methionine</name>
        <dbReference type="ChEBI" id="CHEBI:59789"/>
    </ligand>
</feature>
<sequence length="497" mass="54584">MDMRALALDLLLEAERGTEYEGRLLKDMLEKYDYLDGREKAFFKRLSDGVTERRLQLDYVLEQFSSVPVRKMKPLIRCILRMGAYQILFMDGVPDSAACNEAVKLAKKRRFGQLSGFVNGVLRSLCAGKDAIVWPDREKEPVRFLSLRYSMPEWIVQRWMEEYGEKRTEAMLAALLEERPLTIRLSERLSGGEQKALLEKLEQAGCAPHPHPLFAGNGRPAVYTLSRAEGIAGLPGFAEGAFSVQDAASMLPVECAGLRAGTDRDDPPADSPSGLLVVDVCAAPGGKACQAAERLGGAGRVLARDLTEEKVGRIRENAARLRLPNLDAQVWDAGILDESLVEKADLVIADLPCSGLGVMGRKADIRWRATPRSLEEVAALQRRILGTVWRYVKPGGILVYSTCTVSREENEDTAAWFLQQYPFEPAGPAITLPASCTEGEEKGCVRLLPGENGTDGFFIACFRRKEGTDGHQIPDTGRTENDPCGKGGETLPRGAAL</sequence>
<accession>A0A9D2QZJ9</accession>
<comment type="similarity">
    <text evidence="13">Belongs to the class I-like SAM-binding methyltransferase superfamily. RsmB/NOP family.</text>
</comment>
<dbReference type="NCBIfam" id="NF011494">
    <property type="entry name" value="PRK14902.1"/>
    <property type="match status" value="1"/>
</dbReference>
<feature type="domain" description="SAM-dependent MTase RsmB/NOP-type" evidence="15">
    <location>
        <begin position="171"/>
        <end position="465"/>
    </location>
</feature>
<dbReference type="GO" id="GO:0005737">
    <property type="term" value="C:cytoplasm"/>
    <property type="evidence" value="ECO:0007669"/>
    <property type="project" value="UniProtKB-SubCell"/>
</dbReference>
<comment type="caution">
    <text evidence="16">The sequence shown here is derived from an EMBL/GenBank/DDBJ whole genome shotgun (WGS) entry which is preliminary data.</text>
</comment>
<feature type="active site" description="Nucleophile" evidence="13">
    <location>
        <position position="403"/>
    </location>
</feature>
<name>A0A9D2QZJ9_9FIRM</name>
<reference evidence="16" key="1">
    <citation type="journal article" date="2021" name="PeerJ">
        <title>Extensive microbial diversity within the chicken gut microbiome revealed by metagenomics and culture.</title>
        <authorList>
            <person name="Gilroy R."/>
            <person name="Ravi A."/>
            <person name="Getino M."/>
            <person name="Pursley I."/>
            <person name="Horton D.L."/>
            <person name="Alikhan N.F."/>
            <person name="Baker D."/>
            <person name="Gharbi K."/>
            <person name="Hall N."/>
            <person name="Watson M."/>
            <person name="Adriaenssens E.M."/>
            <person name="Foster-Nyarko E."/>
            <person name="Jarju S."/>
            <person name="Secka A."/>
            <person name="Antonio M."/>
            <person name="Oren A."/>
            <person name="Chaudhuri R.R."/>
            <person name="La Ragione R."/>
            <person name="Hildebrand F."/>
            <person name="Pallen M.J."/>
        </authorList>
    </citation>
    <scope>NUCLEOTIDE SEQUENCE</scope>
    <source>
        <strain evidence="16">ChiHjej8B7-25341</strain>
    </source>
</reference>
<gene>
    <name evidence="16" type="primary">rsmB</name>
    <name evidence="16" type="ORF">H9912_05060</name>
</gene>
<dbReference type="Proteomes" id="UP000823851">
    <property type="component" value="Unassembled WGS sequence"/>
</dbReference>
<evidence type="ECO:0000256" key="14">
    <source>
        <dbReference type="SAM" id="MobiDB-lite"/>
    </source>
</evidence>
<dbReference type="GO" id="GO:0003723">
    <property type="term" value="F:RNA binding"/>
    <property type="evidence" value="ECO:0007669"/>
    <property type="project" value="UniProtKB-UniRule"/>
</dbReference>
<evidence type="ECO:0000313" key="17">
    <source>
        <dbReference type="Proteomes" id="UP000823851"/>
    </source>
</evidence>
<evidence type="ECO:0000256" key="4">
    <source>
        <dbReference type="ARBA" id="ARBA00022490"/>
    </source>
</evidence>
<keyword evidence="7 13" id="KW-0808">Transferase</keyword>
<dbReference type="PANTHER" id="PTHR22807">
    <property type="entry name" value="NOP2 YEAST -RELATED NOL1/NOP2/FMU SUN DOMAIN-CONTAINING"/>
    <property type="match status" value="1"/>
</dbReference>
<evidence type="ECO:0000256" key="9">
    <source>
        <dbReference type="ARBA" id="ARBA00022884"/>
    </source>
</evidence>
<dbReference type="InterPro" id="IPR023267">
    <property type="entry name" value="RCMT"/>
</dbReference>
<evidence type="ECO:0000313" key="16">
    <source>
        <dbReference type="EMBL" id="HJD31295.1"/>
    </source>
</evidence>
<dbReference type="EMBL" id="DWUW01000144">
    <property type="protein sequence ID" value="HJD31295.1"/>
    <property type="molecule type" value="Genomic_DNA"/>
</dbReference>
<dbReference type="InterPro" id="IPR006027">
    <property type="entry name" value="NusB_RsmB_TIM44"/>
</dbReference>
<evidence type="ECO:0000256" key="7">
    <source>
        <dbReference type="ARBA" id="ARBA00022679"/>
    </source>
</evidence>
<dbReference type="Gene3D" id="1.10.940.10">
    <property type="entry name" value="NusB-like"/>
    <property type="match status" value="1"/>
</dbReference>
<dbReference type="PANTHER" id="PTHR22807:SF53">
    <property type="entry name" value="RIBOSOMAL RNA SMALL SUBUNIT METHYLTRANSFERASE B-RELATED"/>
    <property type="match status" value="1"/>
</dbReference>
<dbReference type="Gene3D" id="3.40.50.150">
    <property type="entry name" value="Vaccinia Virus protein VP39"/>
    <property type="match status" value="1"/>
</dbReference>
<dbReference type="InterPro" id="IPR054728">
    <property type="entry name" value="RsmB-like_ferredoxin"/>
</dbReference>
<dbReference type="InterPro" id="IPR001678">
    <property type="entry name" value="MeTrfase_RsmB-F_NOP2_dom"/>
</dbReference>
<keyword evidence="9 13" id="KW-0694">RNA-binding</keyword>
<feature type="region of interest" description="Disordered" evidence="14">
    <location>
        <begin position="469"/>
        <end position="497"/>
    </location>
</feature>
<dbReference type="InterPro" id="IPR035926">
    <property type="entry name" value="NusB-like_sf"/>
</dbReference>
<dbReference type="InterPro" id="IPR049560">
    <property type="entry name" value="MeTrfase_RsmB-F_NOP2_cat"/>
</dbReference>